<dbReference type="AlphaFoldDB" id="A0AAN7YGU9"/>
<evidence type="ECO:0000313" key="9">
    <source>
        <dbReference type="Proteomes" id="UP001309876"/>
    </source>
</evidence>
<evidence type="ECO:0000256" key="3">
    <source>
        <dbReference type="ARBA" id="ARBA00022723"/>
    </source>
</evidence>
<dbReference type="SUPFAM" id="SSF50129">
    <property type="entry name" value="GroES-like"/>
    <property type="match status" value="1"/>
</dbReference>
<gene>
    <name evidence="8" type="ORF">LTR05_004815</name>
</gene>
<dbReference type="Pfam" id="PF08240">
    <property type="entry name" value="ADH_N"/>
    <property type="match status" value="1"/>
</dbReference>
<comment type="cofactor">
    <cofactor evidence="1 6">
        <name>Zn(2+)</name>
        <dbReference type="ChEBI" id="CHEBI:29105"/>
    </cofactor>
</comment>
<evidence type="ECO:0000256" key="6">
    <source>
        <dbReference type="RuleBase" id="RU361277"/>
    </source>
</evidence>
<dbReference type="Proteomes" id="UP001309876">
    <property type="component" value="Unassembled WGS sequence"/>
</dbReference>
<organism evidence="8 9">
    <name type="scientific">Lithohypha guttulata</name>
    <dbReference type="NCBI Taxonomy" id="1690604"/>
    <lineage>
        <taxon>Eukaryota</taxon>
        <taxon>Fungi</taxon>
        <taxon>Dikarya</taxon>
        <taxon>Ascomycota</taxon>
        <taxon>Pezizomycotina</taxon>
        <taxon>Eurotiomycetes</taxon>
        <taxon>Chaetothyriomycetidae</taxon>
        <taxon>Chaetothyriales</taxon>
        <taxon>Trichomeriaceae</taxon>
        <taxon>Lithohypha</taxon>
    </lineage>
</organism>
<dbReference type="InterPro" id="IPR020843">
    <property type="entry name" value="ER"/>
</dbReference>
<evidence type="ECO:0000256" key="4">
    <source>
        <dbReference type="ARBA" id="ARBA00022833"/>
    </source>
</evidence>
<evidence type="ECO:0000259" key="7">
    <source>
        <dbReference type="SMART" id="SM00829"/>
    </source>
</evidence>
<dbReference type="CDD" id="cd08286">
    <property type="entry name" value="FDH_like_ADH2"/>
    <property type="match status" value="1"/>
</dbReference>
<comment type="similarity">
    <text evidence="2 6">Belongs to the zinc-containing alcohol dehydrogenase family.</text>
</comment>
<evidence type="ECO:0000313" key="8">
    <source>
        <dbReference type="EMBL" id="KAK5085530.1"/>
    </source>
</evidence>
<evidence type="ECO:0000256" key="5">
    <source>
        <dbReference type="ARBA" id="ARBA00023002"/>
    </source>
</evidence>
<sequence length="349" mass="37239">MKALVYRGNGVVKLEDKDKPVLKDPTDAIVKIKYTTICGSDLHILHGFVPTCKEGTTIGHEGVGVIEEIGDGVKAFKQGDTVLISCMWSCATCKMCRRGLLSHCEKEEGGWRLGHTNDGTQAEYVRIAMADSSLHKLPQGVDEKAAVMLSDILPTGYEVGVLAGDVRPGATVVVVGAGPIGLSACMTAGLLSPSLLIAIDRDPSRLEVAKQLGATHTIDNSKEDAAAKVKELTNGAGCDVVIEAVGYPATFELCQELVGFGGRIANIGVHGEPAKLHIEKLWGYNIAIHMGFVNTTTTPTLMRMFEAGTLKPDQLITHEFDLKKDGEQAYATFGAAAEHKALKMILTNL</sequence>
<keyword evidence="5" id="KW-0560">Oxidoreductase</keyword>
<dbReference type="InterPro" id="IPR013154">
    <property type="entry name" value="ADH-like_N"/>
</dbReference>
<evidence type="ECO:0000256" key="2">
    <source>
        <dbReference type="ARBA" id="ARBA00008072"/>
    </source>
</evidence>
<comment type="caution">
    <text evidence="8">The sequence shown here is derived from an EMBL/GenBank/DDBJ whole genome shotgun (WGS) entry which is preliminary data.</text>
</comment>
<dbReference type="Pfam" id="PF00107">
    <property type="entry name" value="ADH_zinc_N"/>
    <property type="match status" value="1"/>
</dbReference>
<dbReference type="GO" id="GO:0008270">
    <property type="term" value="F:zinc ion binding"/>
    <property type="evidence" value="ECO:0007669"/>
    <property type="project" value="InterPro"/>
</dbReference>
<dbReference type="InterPro" id="IPR013149">
    <property type="entry name" value="ADH-like_C"/>
</dbReference>
<dbReference type="GO" id="GO:0016491">
    <property type="term" value="F:oxidoreductase activity"/>
    <property type="evidence" value="ECO:0007669"/>
    <property type="project" value="UniProtKB-KW"/>
</dbReference>
<evidence type="ECO:0000256" key="1">
    <source>
        <dbReference type="ARBA" id="ARBA00001947"/>
    </source>
</evidence>
<accession>A0AAN7YGU9</accession>
<keyword evidence="3 6" id="KW-0479">Metal-binding</keyword>
<dbReference type="PANTHER" id="PTHR42813">
    <property type="entry name" value="ZINC-TYPE ALCOHOL DEHYDROGENASE-LIKE"/>
    <property type="match status" value="1"/>
</dbReference>
<dbReference type="Gene3D" id="3.90.180.10">
    <property type="entry name" value="Medium-chain alcohol dehydrogenases, catalytic domain"/>
    <property type="match status" value="1"/>
</dbReference>
<keyword evidence="4 6" id="KW-0862">Zinc</keyword>
<dbReference type="PANTHER" id="PTHR42813:SF4">
    <property type="entry name" value="NADP-DEPENDENT ISOPROPANOL DEHYDROGENASE"/>
    <property type="match status" value="1"/>
</dbReference>
<reference evidence="8 9" key="1">
    <citation type="submission" date="2023-08" db="EMBL/GenBank/DDBJ databases">
        <title>Black Yeasts Isolated from many extreme environments.</title>
        <authorList>
            <person name="Coleine C."/>
            <person name="Stajich J.E."/>
            <person name="Selbmann L."/>
        </authorList>
    </citation>
    <scope>NUCLEOTIDE SEQUENCE [LARGE SCALE GENOMIC DNA]</scope>
    <source>
        <strain evidence="8 9">CCFEE 5910</strain>
    </source>
</reference>
<feature type="domain" description="Enoyl reductase (ER)" evidence="7">
    <location>
        <begin position="10"/>
        <end position="346"/>
    </location>
</feature>
<proteinExistence type="inferred from homology"/>
<dbReference type="SMART" id="SM00829">
    <property type="entry name" value="PKS_ER"/>
    <property type="match status" value="1"/>
</dbReference>
<dbReference type="InterPro" id="IPR011032">
    <property type="entry name" value="GroES-like_sf"/>
</dbReference>
<dbReference type="SUPFAM" id="SSF51735">
    <property type="entry name" value="NAD(P)-binding Rossmann-fold domains"/>
    <property type="match status" value="1"/>
</dbReference>
<dbReference type="Gene3D" id="3.40.50.720">
    <property type="entry name" value="NAD(P)-binding Rossmann-like Domain"/>
    <property type="match status" value="1"/>
</dbReference>
<dbReference type="InterPro" id="IPR036291">
    <property type="entry name" value="NAD(P)-bd_dom_sf"/>
</dbReference>
<keyword evidence="9" id="KW-1185">Reference proteome</keyword>
<protein>
    <recommendedName>
        <fullName evidence="7">Enoyl reductase (ER) domain-containing protein</fullName>
    </recommendedName>
</protein>
<dbReference type="EMBL" id="JAVRRJ010000004">
    <property type="protein sequence ID" value="KAK5085530.1"/>
    <property type="molecule type" value="Genomic_DNA"/>
</dbReference>
<dbReference type="InterPro" id="IPR002328">
    <property type="entry name" value="ADH_Zn_CS"/>
</dbReference>
<name>A0AAN7YGU9_9EURO</name>
<dbReference type="PROSITE" id="PS00059">
    <property type="entry name" value="ADH_ZINC"/>
    <property type="match status" value="1"/>
</dbReference>